<evidence type="ECO:0000313" key="10">
    <source>
        <dbReference type="EMBL" id="BBE20100.1"/>
    </source>
</evidence>
<feature type="transmembrane region" description="Helical" evidence="8">
    <location>
        <begin position="132"/>
        <end position="156"/>
    </location>
</feature>
<dbReference type="InterPro" id="IPR004695">
    <property type="entry name" value="SLAC1/Mae1/Ssu1/TehA"/>
</dbReference>
<evidence type="ECO:0000256" key="7">
    <source>
        <dbReference type="ARBA" id="ARBA00023136"/>
    </source>
</evidence>
<dbReference type="RefSeq" id="WP_318351331.1">
    <property type="nucleotide sequence ID" value="NZ_AP018694.1"/>
</dbReference>
<protein>
    <submittedName>
        <fullName evidence="9">C4-dicarboxylate transporter</fullName>
    </submittedName>
</protein>
<evidence type="ECO:0000256" key="5">
    <source>
        <dbReference type="ARBA" id="ARBA00022692"/>
    </source>
</evidence>
<dbReference type="InterPro" id="IPR038665">
    <property type="entry name" value="Voltage-dep_anion_channel_sf"/>
</dbReference>
<feature type="transmembrane region" description="Helical" evidence="8">
    <location>
        <begin position="306"/>
        <end position="327"/>
    </location>
</feature>
<dbReference type="KEGG" id="anf:AQPE_4268"/>
<dbReference type="EMBL" id="AP018694">
    <property type="protein sequence ID" value="BBE20077.1"/>
    <property type="molecule type" value="Genomic_DNA"/>
</dbReference>
<organism evidence="9 11">
    <name type="scientific">Aquipluma nitroreducens</name>
    <dbReference type="NCBI Taxonomy" id="2010828"/>
    <lineage>
        <taxon>Bacteria</taxon>
        <taxon>Pseudomonadati</taxon>
        <taxon>Bacteroidota</taxon>
        <taxon>Bacteroidia</taxon>
        <taxon>Marinilabiliales</taxon>
        <taxon>Prolixibacteraceae</taxon>
        <taxon>Aquipluma</taxon>
    </lineage>
</organism>
<feature type="transmembrane region" description="Helical" evidence="8">
    <location>
        <begin position="69"/>
        <end position="91"/>
    </location>
</feature>
<gene>
    <name evidence="9" type="ORF">AQPE_4268</name>
    <name evidence="10" type="ORF">AQPE_4291</name>
</gene>
<reference evidence="9" key="1">
    <citation type="journal article" date="2020" name="Int. J. Syst. Evol. Microbiol.">
        <title>Aquipluma nitroreducens gen. nov. sp. nov., a novel facultatively anaerobic bacterium isolated from a freshwater lake.</title>
        <authorList>
            <person name="Watanabe M."/>
            <person name="Kojima H."/>
            <person name="Fukui M."/>
        </authorList>
    </citation>
    <scope>NUCLEOTIDE SEQUENCE</scope>
    <source>
        <strain evidence="9">MeG22</strain>
    </source>
</reference>
<evidence type="ECO:0000256" key="4">
    <source>
        <dbReference type="ARBA" id="ARBA00022475"/>
    </source>
</evidence>
<feature type="transmembrane region" description="Helical" evidence="8">
    <location>
        <begin position="274"/>
        <end position="291"/>
    </location>
</feature>
<evidence type="ECO:0000256" key="2">
    <source>
        <dbReference type="ARBA" id="ARBA00008566"/>
    </source>
</evidence>
<evidence type="ECO:0000313" key="9">
    <source>
        <dbReference type="EMBL" id="BBE20077.1"/>
    </source>
</evidence>
<keyword evidence="4" id="KW-1003">Cell membrane</keyword>
<dbReference type="Gene3D" id="1.50.10.150">
    <property type="entry name" value="Voltage-dependent anion channel"/>
    <property type="match status" value="1"/>
</dbReference>
<keyword evidence="6 8" id="KW-1133">Transmembrane helix</keyword>
<dbReference type="GO" id="GO:0000319">
    <property type="term" value="F:sulfite transmembrane transporter activity"/>
    <property type="evidence" value="ECO:0007669"/>
    <property type="project" value="TreeGrafter"/>
</dbReference>
<dbReference type="PANTHER" id="PTHR31686:SF1">
    <property type="entry name" value="SULFITE EFFLUX PUMP SSU1"/>
    <property type="match status" value="1"/>
</dbReference>
<comment type="similarity">
    <text evidence="2">Belongs to the tellurite-resistance/dicarboxylate transporter (TDT) family.</text>
</comment>
<dbReference type="CDD" id="cd09319">
    <property type="entry name" value="TDT_like_1"/>
    <property type="match status" value="1"/>
</dbReference>
<evidence type="ECO:0000256" key="6">
    <source>
        <dbReference type="ARBA" id="ARBA00022989"/>
    </source>
</evidence>
<evidence type="ECO:0000256" key="1">
    <source>
        <dbReference type="ARBA" id="ARBA00004651"/>
    </source>
</evidence>
<proteinExistence type="inferred from homology"/>
<dbReference type="Proteomes" id="UP001193389">
    <property type="component" value="Chromosome"/>
</dbReference>
<feature type="transmembrane region" description="Helical" evidence="8">
    <location>
        <begin position="240"/>
        <end position="262"/>
    </location>
</feature>
<keyword evidence="11" id="KW-1185">Reference proteome</keyword>
<dbReference type="PANTHER" id="PTHR31686">
    <property type="match status" value="1"/>
</dbReference>
<feature type="transmembrane region" description="Helical" evidence="8">
    <location>
        <begin position="97"/>
        <end position="120"/>
    </location>
</feature>
<dbReference type="InterPro" id="IPR051629">
    <property type="entry name" value="Sulfite_efflux_TDT"/>
</dbReference>
<dbReference type="GO" id="GO:0005886">
    <property type="term" value="C:plasma membrane"/>
    <property type="evidence" value="ECO:0007669"/>
    <property type="project" value="UniProtKB-SubCell"/>
</dbReference>
<keyword evidence="5 8" id="KW-0812">Transmembrane</keyword>
<feature type="transmembrane region" description="Helical" evidence="8">
    <location>
        <begin position="5"/>
        <end position="24"/>
    </location>
</feature>
<evidence type="ECO:0000256" key="3">
    <source>
        <dbReference type="ARBA" id="ARBA00022448"/>
    </source>
</evidence>
<evidence type="ECO:0000256" key="8">
    <source>
        <dbReference type="SAM" id="Phobius"/>
    </source>
</evidence>
<name>A0A5K7SF69_9BACT</name>
<dbReference type="AlphaFoldDB" id="A0A5K7SF69"/>
<evidence type="ECO:0000313" key="11">
    <source>
        <dbReference type="Proteomes" id="UP001193389"/>
    </source>
</evidence>
<dbReference type="Pfam" id="PF03595">
    <property type="entry name" value="SLAC1"/>
    <property type="match status" value="1"/>
</dbReference>
<dbReference type="KEGG" id="anf:AQPE_4291"/>
<comment type="subcellular location">
    <subcellularLocation>
        <location evidence="1">Cell membrane</location>
        <topology evidence="1">Multi-pass membrane protein</topology>
    </subcellularLocation>
</comment>
<keyword evidence="7 8" id="KW-0472">Membrane</keyword>
<dbReference type="EMBL" id="AP018694">
    <property type="protein sequence ID" value="BBE20100.1"/>
    <property type="molecule type" value="Genomic_DNA"/>
</dbReference>
<feature type="transmembrane region" description="Helical" evidence="8">
    <location>
        <begin position="30"/>
        <end position="48"/>
    </location>
</feature>
<feature type="transmembrane region" description="Helical" evidence="8">
    <location>
        <begin position="162"/>
        <end position="185"/>
    </location>
</feature>
<sequence>MHIAYFALVMATGIVSIAAHLFSFHLIAKLLFYFNMAAYIFLCIMYLLRIIIYFPEFKADTSDHAKGPGLLTFVAGSCVLGTQFVLISGNLHIASLLYYTGTVAWFILMYLIFTIITVNGGKPAINDAISGVWLLFIVSTQSISILGTQLAGYLPFGYEEVFFFSLVMFLCGCMFYIIVITLIVYRMSFFKMKAEEFAPPYWINMGAVAISTLAGSMLILNAFKMNFLTSILPFLKGFTLFFWAIGTWWIPLIVILGIWRHIFKHFPIKYHPQYWGMIFPLGMYTVCTYRLSQALDLPFLMKIPSVFVYVALVTWSICTIGMFYAIIRDYIPAKIHS</sequence>
<keyword evidence="3" id="KW-0813">Transport</keyword>
<feature type="transmembrane region" description="Helical" evidence="8">
    <location>
        <begin position="197"/>
        <end position="220"/>
    </location>
</feature>
<accession>A0A5K7SF69</accession>